<keyword evidence="3" id="KW-0548">Nucleotidyltransferase</keyword>
<dbReference type="Pfam" id="PF00078">
    <property type="entry name" value="RVT_1"/>
    <property type="match status" value="1"/>
</dbReference>
<proteinExistence type="predicted"/>
<dbReference type="Pfam" id="PF17917">
    <property type="entry name" value="RT_RNaseH"/>
    <property type="match status" value="1"/>
</dbReference>
<dbReference type="InterPro" id="IPR001584">
    <property type="entry name" value="Integrase_cat-core"/>
</dbReference>
<dbReference type="InterPro" id="IPR050951">
    <property type="entry name" value="Retrovirus_Pol_polyprotein"/>
</dbReference>
<keyword evidence="10" id="KW-1185">Reference proteome</keyword>
<dbReference type="GO" id="GO:0042575">
    <property type="term" value="C:DNA polymerase complex"/>
    <property type="evidence" value="ECO:0007669"/>
    <property type="project" value="UniProtKB-ARBA"/>
</dbReference>
<evidence type="ECO:0000256" key="5">
    <source>
        <dbReference type="ARBA" id="ARBA00022759"/>
    </source>
</evidence>
<keyword evidence="4" id="KW-0540">Nuclease</keyword>
<dbReference type="Gene3D" id="3.10.10.10">
    <property type="entry name" value="HIV Type 1 Reverse Transcriptase, subunit A, domain 1"/>
    <property type="match status" value="1"/>
</dbReference>
<dbReference type="GO" id="GO:0016787">
    <property type="term" value="F:hydrolase activity"/>
    <property type="evidence" value="ECO:0007669"/>
    <property type="project" value="UniProtKB-KW"/>
</dbReference>
<dbReference type="GO" id="GO:0015074">
    <property type="term" value="P:DNA integration"/>
    <property type="evidence" value="ECO:0007669"/>
    <property type="project" value="InterPro"/>
</dbReference>
<dbReference type="PANTHER" id="PTHR37984">
    <property type="entry name" value="PROTEIN CBG26694"/>
    <property type="match status" value="1"/>
</dbReference>
<evidence type="ECO:0000313" key="11">
    <source>
        <dbReference type="RefSeq" id="XP_026278484.2"/>
    </source>
</evidence>
<keyword evidence="6" id="KW-0378">Hydrolase</keyword>
<dbReference type="SUPFAM" id="SSF56672">
    <property type="entry name" value="DNA/RNA polymerases"/>
    <property type="match status" value="1"/>
</dbReference>
<feature type="region of interest" description="Disordered" evidence="8">
    <location>
        <begin position="1201"/>
        <end position="1264"/>
    </location>
</feature>
<evidence type="ECO:0000256" key="3">
    <source>
        <dbReference type="ARBA" id="ARBA00022695"/>
    </source>
</evidence>
<gene>
    <name evidence="11" type="primary">LOC113206570</name>
</gene>
<dbReference type="InterPro" id="IPR041373">
    <property type="entry name" value="RT_RNaseH"/>
</dbReference>
<dbReference type="OrthoDB" id="8056305at2759"/>
<dbReference type="InterPro" id="IPR043502">
    <property type="entry name" value="DNA/RNA_pol_sf"/>
</dbReference>
<dbReference type="GO" id="GO:0004519">
    <property type="term" value="F:endonuclease activity"/>
    <property type="evidence" value="ECO:0007669"/>
    <property type="project" value="UniProtKB-KW"/>
</dbReference>
<dbReference type="FunFam" id="3.30.420.10:FF:000063">
    <property type="entry name" value="Retrovirus-related Pol polyprotein from transposon 297-like Protein"/>
    <property type="match status" value="1"/>
</dbReference>
<dbReference type="Proteomes" id="UP000504606">
    <property type="component" value="Unplaced"/>
</dbReference>
<dbReference type="InterPro" id="IPR012337">
    <property type="entry name" value="RNaseH-like_sf"/>
</dbReference>
<dbReference type="CDD" id="cd01647">
    <property type="entry name" value="RT_LTR"/>
    <property type="match status" value="1"/>
</dbReference>
<dbReference type="FunFam" id="1.10.340.70:FF:000001">
    <property type="entry name" value="Retrovirus-related Pol polyprotein from transposon gypsy-like Protein"/>
    <property type="match status" value="1"/>
</dbReference>
<keyword evidence="7" id="KW-0695">RNA-directed DNA polymerase</keyword>
<dbReference type="SUPFAM" id="SSF53098">
    <property type="entry name" value="Ribonuclease H-like"/>
    <property type="match status" value="1"/>
</dbReference>
<dbReference type="GeneID" id="113206570"/>
<dbReference type="RefSeq" id="XP_026278484.2">
    <property type="nucleotide sequence ID" value="XM_026422699.2"/>
</dbReference>
<dbReference type="Gene3D" id="3.30.420.10">
    <property type="entry name" value="Ribonuclease H-like superfamily/Ribonuclease H"/>
    <property type="match status" value="1"/>
</dbReference>
<dbReference type="InterPro" id="IPR043128">
    <property type="entry name" value="Rev_trsase/Diguanyl_cyclase"/>
</dbReference>
<sequence>MATFGANIPAPLSFEGDVAANWKKFHKNFKIYLGATGREKSAADVAAMNEGAKKDYYDSLGKLLLNIAGDEATTVSSSFGLNDDEEFNYIELVKKFEEYSAEDDNETYIRFMFNRTRQRDGETFDHFVAEARKRIKACGYGNLEDSLLKDRIVEGVRSQKLQQTLLAIKNLDLKTAISEGRSAESSTRYVSEIQQELASTVSVNAVRNHKQYKSQDKGQYKNQDKGFKKPDKQEFDCTRCGYSHTYGKCPAYGKTCVKCKGRNHFAKMCKTQAVHNVQVEENDQNNLNNFDYQVLFADSIGMEVITLNSLASQKAKPPQEYRQEIKVGNKIINFKLDPGSPASIIPPEELEALNIEESAIIPANIYIKPFGPDSPVIKAVGRVKILTKVGGKTKLVNYIIAPGEVPLFGIADCEEFGLIVRKVMSIDSTEHAIQTSAKEEFAQKNRDVFEGLGKFPGEHPILTKPESEQVIRPALRRPKVINDKLKSALEMLETRGVIKKVDHLTPESWVSNIVIVTKPNGSIRICVDPVDLNKSILREPYLIPTVAEISERLNHQKFYTLLDLKDGFYHIELDEKSSYKCCFSTPFGIFRFLRCPFGLASAPELFQKLNEQVFGGIPNVLIYFDDVLAFGKTEEEHDKAVAAVIQRAPSFDSSKKIIIQSDASQSGVGCCLLQEGHPVAFASRALTDSEKNYSVSEKELLAITVATQKFHNFIFGYPVEVQTDHLPLVPMINKEIYKLGSKTLQRLRLKLLKYELHLVHVPGKMMFMSDLFSRTARETIEDESTMIEMVHSLSMSLPINDSLRSALVEATASDIGLQTVMKYLREGWPKHAEQLSAQAFPYFQVRNDIFCEDNLLYFNDQGQPRIIVPASLRAEVLKLVHGPAHLATDRCLSRAVQAFYWPGLSNHIQEFIKRCQICKKFLPMPAKHPLHPHPLPNLMWEAVSMDIASVGPKDYLVMYDSYSKWLEILKLPSKSASAVVDACKNVFAIHGFPQKIVCDNNPFNSFEFKSFAKECNSTIIFTSPHLHHSNGRAEKGVSIAKLILRKSIEERSDYRDSLREYRNTEIPSMGYSPAQLMFSRKMRTTLPVTNQDLKPVVPQSVKSKMLNQQRRTEKWYNKSARRTECNFQPGDPVIINLGNKGETWKEGNVIEKCKEPRSFLVQMKNGGQVRRATNHMRPDYQQSEIPWDPVYDMIRRRNVQKSLERSEQINQEREKTETNQEKDKTETNQEKDKTETNQEKDKTETNQEKDKTEKTKEKEKSEKIYQLIVPDWMFKENYVTRAGRTVKQTSSFTPS</sequence>
<evidence type="ECO:0000256" key="2">
    <source>
        <dbReference type="ARBA" id="ARBA00022679"/>
    </source>
</evidence>
<dbReference type="CDD" id="cd09274">
    <property type="entry name" value="RNase_HI_RT_Ty3"/>
    <property type="match status" value="1"/>
</dbReference>
<dbReference type="InterPro" id="IPR000477">
    <property type="entry name" value="RT_dom"/>
</dbReference>
<dbReference type="GO" id="GO:0003964">
    <property type="term" value="F:RNA-directed DNA polymerase activity"/>
    <property type="evidence" value="ECO:0007669"/>
    <property type="project" value="UniProtKB-KW"/>
</dbReference>
<dbReference type="KEGG" id="foc:113206570"/>
<evidence type="ECO:0000256" key="1">
    <source>
        <dbReference type="ARBA" id="ARBA00012493"/>
    </source>
</evidence>
<dbReference type="GO" id="GO:0003676">
    <property type="term" value="F:nucleic acid binding"/>
    <property type="evidence" value="ECO:0007669"/>
    <property type="project" value="InterPro"/>
</dbReference>
<keyword evidence="2" id="KW-0808">Transferase</keyword>
<feature type="compositionally biased region" description="Basic and acidic residues" evidence="8">
    <location>
        <begin position="1202"/>
        <end position="1263"/>
    </location>
</feature>
<feature type="compositionally biased region" description="Basic and acidic residues" evidence="8">
    <location>
        <begin position="213"/>
        <end position="230"/>
    </location>
</feature>
<evidence type="ECO:0000256" key="7">
    <source>
        <dbReference type="ARBA" id="ARBA00022918"/>
    </source>
</evidence>
<organism evidence="10 11">
    <name type="scientific">Frankliniella occidentalis</name>
    <name type="common">Western flower thrips</name>
    <name type="synonym">Euthrips occidentalis</name>
    <dbReference type="NCBI Taxonomy" id="133901"/>
    <lineage>
        <taxon>Eukaryota</taxon>
        <taxon>Metazoa</taxon>
        <taxon>Ecdysozoa</taxon>
        <taxon>Arthropoda</taxon>
        <taxon>Hexapoda</taxon>
        <taxon>Insecta</taxon>
        <taxon>Pterygota</taxon>
        <taxon>Neoptera</taxon>
        <taxon>Paraneoptera</taxon>
        <taxon>Thysanoptera</taxon>
        <taxon>Terebrantia</taxon>
        <taxon>Thripoidea</taxon>
        <taxon>Thripidae</taxon>
        <taxon>Frankliniella</taxon>
    </lineage>
</organism>
<evidence type="ECO:0000256" key="8">
    <source>
        <dbReference type="SAM" id="MobiDB-lite"/>
    </source>
</evidence>
<dbReference type="PANTHER" id="PTHR37984:SF8">
    <property type="entry name" value="CCHC-TYPE DOMAIN-CONTAINING PROTEIN"/>
    <property type="match status" value="1"/>
</dbReference>
<evidence type="ECO:0000313" key="10">
    <source>
        <dbReference type="Proteomes" id="UP000504606"/>
    </source>
</evidence>
<evidence type="ECO:0000256" key="4">
    <source>
        <dbReference type="ARBA" id="ARBA00022722"/>
    </source>
</evidence>
<dbReference type="InterPro" id="IPR041588">
    <property type="entry name" value="Integrase_H2C2"/>
</dbReference>
<dbReference type="Pfam" id="PF17921">
    <property type="entry name" value="Integrase_H2C2"/>
    <property type="match status" value="1"/>
</dbReference>
<protein>
    <recommendedName>
        <fullName evidence="1">RNA-directed DNA polymerase</fullName>
        <ecNumber evidence="1">2.7.7.49</ecNumber>
    </recommendedName>
</protein>
<accession>A0A6J1SBB3</accession>
<reference evidence="11" key="1">
    <citation type="submission" date="2025-08" db="UniProtKB">
        <authorList>
            <consortium name="RefSeq"/>
        </authorList>
    </citation>
    <scope>IDENTIFICATION</scope>
    <source>
        <tissue evidence="11">Whole organism</tissue>
    </source>
</reference>
<feature type="domain" description="Integrase catalytic" evidence="9">
    <location>
        <begin position="932"/>
        <end position="1106"/>
    </location>
</feature>
<dbReference type="PROSITE" id="PS50994">
    <property type="entry name" value="INTEGRASE"/>
    <property type="match status" value="1"/>
</dbReference>
<evidence type="ECO:0000256" key="6">
    <source>
        <dbReference type="ARBA" id="ARBA00022801"/>
    </source>
</evidence>
<dbReference type="InterPro" id="IPR036397">
    <property type="entry name" value="RNaseH_sf"/>
</dbReference>
<keyword evidence="5" id="KW-0255">Endonuclease</keyword>
<name>A0A6J1SBB3_FRAOC</name>
<dbReference type="EC" id="2.7.7.49" evidence="1"/>
<dbReference type="Gene3D" id="1.10.340.70">
    <property type="match status" value="1"/>
</dbReference>
<dbReference type="Gene3D" id="3.30.70.270">
    <property type="match status" value="1"/>
</dbReference>
<feature type="region of interest" description="Disordered" evidence="8">
    <location>
        <begin position="211"/>
        <end position="230"/>
    </location>
</feature>
<evidence type="ECO:0000259" key="9">
    <source>
        <dbReference type="PROSITE" id="PS50994"/>
    </source>
</evidence>